<organism evidence="2 3">
    <name type="scientific">Coffea arabica</name>
    <name type="common">Arabian coffee</name>
    <dbReference type="NCBI Taxonomy" id="13443"/>
    <lineage>
        <taxon>Eukaryota</taxon>
        <taxon>Viridiplantae</taxon>
        <taxon>Streptophyta</taxon>
        <taxon>Embryophyta</taxon>
        <taxon>Tracheophyta</taxon>
        <taxon>Spermatophyta</taxon>
        <taxon>Magnoliopsida</taxon>
        <taxon>eudicotyledons</taxon>
        <taxon>Gunneridae</taxon>
        <taxon>Pentapetalae</taxon>
        <taxon>asterids</taxon>
        <taxon>lamiids</taxon>
        <taxon>Gentianales</taxon>
        <taxon>Rubiaceae</taxon>
        <taxon>Ixoroideae</taxon>
        <taxon>Gardenieae complex</taxon>
        <taxon>Bertiereae - Coffeeae clade</taxon>
        <taxon>Coffeeae</taxon>
        <taxon>Coffea</taxon>
    </lineage>
</organism>
<feature type="region of interest" description="Disordered" evidence="1">
    <location>
        <begin position="26"/>
        <end position="52"/>
    </location>
</feature>
<protein>
    <submittedName>
        <fullName evidence="3">Uncharacterized protein isoform X1</fullName>
    </submittedName>
</protein>
<dbReference type="PANTHER" id="PTHR35312">
    <property type="entry name" value="OS07G0641800 PROTEIN"/>
    <property type="match status" value="1"/>
</dbReference>
<evidence type="ECO:0000256" key="1">
    <source>
        <dbReference type="SAM" id="MobiDB-lite"/>
    </source>
</evidence>
<dbReference type="RefSeq" id="XP_071929434.1">
    <property type="nucleotide sequence ID" value="XM_072073333.1"/>
</dbReference>
<dbReference type="Proteomes" id="UP001652660">
    <property type="component" value="Chromosome 1c"/>
</dbReference>
<gene>
    <name evidence="3" type="primary">LOC113724152</name>
</gene>
<dbReference type="PANTHER" id="PTHR35312:SF1">
    <property type="entry name" value="OS07G0641800 PROTEIN"/>
    <property type="match status" value="1"/>
</dbReference>
<sequence>MDEFEFRRILELFPIVRPRDYCLDVESSGQSTSRSKGNKKVTKLLDGDGKDQYSPLQSHDSFWDKLKSAAEKKFFLLLKAFLNHVDCDTNCDDCEQRKQFLEFLFLFRLLLINHKYNFIGQDNVHKCMCLELGLS</sequence>
<accession>A0ABM4WCB3</accession>
<evidence type="ECO:0000313" key="3">
    <source>
        <dbReference type="RefSeq" id="XP_071929434.1"/>
    </source>
</evidence>
<proteinExistence type="predicted"/>
<dbReference type="GeneID" id="113724152"/>
<evidence type="ECO:0000313" key="2">
    <source>
        <dbReference type="Proteomes" id="UP001652660"/>
    </source>
</evidence>
<keyword evidence="2" id="KW-1185">Reference proteome</keyword>
<reference evidence="2" key="1">
    <citation type="journal article" date="2025" name="Foods">
        <title>Unveiling the Microbial Signatures of Arabica Coffee Cherries: Insights into Ripeness Specific Diversity, Functional Traits, and Implications for Quality and Safety.</title>
        <authorList>
            <consortium name="RefSeq"/>
            <person name="Tenea G.N."/>
            <person name="Cifuentes V."/>
            <person name="Reyes P."/>
            <person name="Cevallos-Vallejos M."/>
        </authorList>
    </citation>
    <scope>NUCLEOTIDE SEQUENCE [LARGE SCALE GENOMIC DNA]</scope>
</reference>
<name>A0ABM4WCB3_COFAR</name>
<reference evidence="3" key="2">
    <citation type="submission" date="2025-08" db="UniProtKB">
        <authorList>
            <consortium name="RefSeq"/>
        </authorList>
    </citation>
    <scope>IDENTIFICATION</scope>
    <source>
        <tissue evidence="3">Leaves</tissue>
    </source>
</reference>